<keyword evidence="2" id="KW-1185">Reference proteome</keyword>
<dbReference type="AlphaFoldDB" id="A0A8J3KYW0"/>
<comment type="caution">
    <text evidence="1">The sequence shown here is derived from an EMBL/GenBank/DDBJ whole genome shotgun (WGS) entry which is preliminary data.</text>
</comment>
<organism evidence="1 2">
    <name type="scientific">Catellatospora coxensis</name>
    <dbReference type="NCBI Taxonomy" id="310354"/>
    <lineage>
        <taxon>Bacteria</taxon>
        <taxon>Bacillati</taxon>
        <taxon>Actinomycetota</taxon>
        <taxon>Actinomycetes</taxon>
        <taxon>Micromonosporales</taxon>
        <taxon>Micromonosporaceae</taxon>
        <taxon>Catellatospora</taxon>
    </lineage>
</organism>
<gene>
    <name evidence="1" type="ORF">Cco03nite_26640</name>
</gene>
<evidence type="ECO:0000313" key="1">
    <source>
        <dbReference type="EMBL" id="GIG05964.1"/>
    </source>
</evidence>
<evidence type="ECO:0000313" key="2">
    <source>
        <dbReference type="Proteomes" id="UP000630887"/>
    </source>
</evidence>
<accession>A0A8J3KYW0</accession>
<dbReference type="EMBL" id="BONI01000018">
    <property type="protein sequence ID" value="GIG05964.1"/>
    <property type="molecule type" value="Genomic_DNA"/>
</dbReference>
<name>A0A8J3KYW0_9ACTN</name>
<protein>
    <submittedName>
        <fullName evidence="1">Uncharacterized protein</fullName>
    </submittedName>
</protein>
<sequence>MPAPTSVRAVAAGVPVRVRRFHDGGAVRDGAAAVQVTALSKARQECRAARSDGVKNAYASRFREFDYSVPLRAPLRRTNITDKRHQLVKEAHGG</sequence>
<proteinExistence type="predicted"/>
<reference evidence="1 2" key="1">
    <citation type="submission" date="2021-01" db="EMBL/GenBank/DDBJ databases">
        <title>Whole genome shotgun sequence of Catellatospora coxensis NBRC 107359.</title>
        <authorList>
            <person name="Komaki H."/>
            <person name="Tamura T."/>
        </authorList>
    </citation>
    <scope>NUCLEOTIDE SEQUENCE [LARGE SCALE GENOMIC DNA]</scope>
    <source>
        <strain evidence="1 2">NBRC 107359</strain>
    </source>
</reference>
<dbReference type="Proteomes" id="UP000630887">
    <property type="component" value="Unassembled WGS sequence"/>
</dbReference>